<name>A0A0E3KYJ7_METTT</name>
<gene>
    <name evidence="1" type="ORF">MSTHT_0933</name>
</gene>
<sequence>MKCEACGVESEEKYCMECGKVMNEVVRRVGEARWAAIDDCSFIYPLVQRVAKGEATVNDIIQALEVED</sequence>
<accession>A0A0E3KYJ7</accession>
<protein>
    <submittedName>
        <fullName evidence="1">Uncharacterized protein</fullName>
    </submittedName>
</protein>
<dbReference type="AlphaFoldDB" id="A0A0E3KYJ7"/>
<evidence type="ECO:0000313" key="2">
    <source>
        <dbReference type="Proteomes" id="UP000066529"/>
    </source>
</evidence>
<organism evidence="1 2">
    <name type="scientific">Methanosarcina thermophila (strain ATCC 43570 / DSM 1825 / OCM 12 / VKM B-1830 / TM-1)</name>
    <dbReference type="NCBI Taxonomy" id="523844"/>
    <lineage>
        <taxon>Archaea</taxon>
        <taxon>Methanobacteriati</taxon>
        <taxon>Methanobacteriota</taxon>
        <taxon>Stenosarchaea group</taxon>
        <taxon>Methanomicrobia</taxon>
        <taxon>Methanosarcinales</taxon>
        <taxon>Methanosarcinaceae</taxon>
        <taxon>Methanosarcina</taxon>
    </lineage>
</organism>
<reference evidence="1 2" key="1">
    <citation type="submission" date="2014-07" db="EMBL/GenBank/DDBJ databases">
        <title>Methanogenic archaea and the global carbon cycle.</title>
        <authorList>
            <person name="Henriksen J.R."/>
            <person name="Luke J."/>
            <person name="Reinhart S."/>
            <person name="Benedict M.N."/>
            <person name="Youngblut N.D."/>
            <person name="Metcalf M.E."/>
            <person name="Whitaker R.J."/>
            <person name="Metcalf W.W."/>
        </authorList>
    </citation>
    <scope>NUCLEOTIDE SEQUENCE [LARGE SCALE GENOMIC DNA]</scope>
    <source>
        <strain evidence="2">ATCC 43570 / DSM 1825 / OCM 12 / VKM B-1830 / TM-1</strain>
    </source>
</reference>
<dbReference type="HOGENOM" id="CLU_204303_0_0_2"/>
<dbReference type="RefSeq" id="WP_048166824.1">
    <property type="nucleotide sequence ID" value="NZ_CP009501.1"/>
</dbReference>
<proteinExistence type="predicted"/>
<dbReference type="GeneID" id="41603750"/>
<dbReference type="OrthoDB" id="146361at2157"/>
<dbReference type="KEGG" id="mthr:MSTHT_0933"/>
<dbReference type="STRING" id="523844.MSTHT_0933"/>
<dbReference type="EMBL" id="CP009501">
    <property type="protein sequence ID" value="AKB12691.1"/>
    <property type="molecule type" value="Genomic_DNA"/>
</dbReference>
<dbReference type="Proteomes" id="UP000066529">
    <property type="component" value="Chromosome"/>
</dbReference>
<dbReference type="PATRIC" id="fig|523844.20.peg.1203"/>
<evidence type="ECO:0000313" key="1">
    <source>
        <dbReference type="EMBL" id="AKB12691.1"/>
    </source>
</evidence>